<reference evidence="2 3" key="1">
    <citation type="journal article" date="2006" name="Proc. Natl. Acad. Sci. U.S.A.">
        <title>Burkholderia xenovorans LB400 harbors a multi-replicon, 9.73-Mbp genome shaped for versatility.</title>
        <authorList>
            <person name="Chain P.S."/>
            <person name="Denef V.J."/>
            <person name="Konstantinidis K.T."/>
            <person name="Vergez L.M."/>
            <person name="Agullo L."/>
            <person name="Reyes V.L."/>
            <person name="Hauser L."/>
            <person name="Cordova M."/>
            <person name="Gomez L."/>
            <person name="Gonzalez M."/>
            <person name="Land M."/>
            <person name="Lao V."/>
            <person name="Larimer F."/>
            <person name="LiPuma J.J."/>
            <person name="Mahenthiralingam E."/>
            <person name="Malfatti S.A."/>
            <person name="Marx C.J."/>
            <person name="Parnell J.J."/>
            <person name="Ramette A."/>
            <person name="Richardson P."/>
            <person name="Seeger M."/>
            <person name="Smith D."/>
            <person name="Spilker T."/>
            <person name="Sul W.J."/>
            <person name="Tsoi T.V."/>
            <person name="Ulrich L.E."/>
            <person name="Zhulin I.B."/>
            <person name="Tiedje J.M."/>
        </authorList>
    </citation>
    <scope>NUCLEOTIDE SEQUENCE [LARGE SCALE GENOMIC DNA]</scope>
    <source>
        <strain evidence="2 3">LB400</strain>
    </source>
</reference>
<organism evidence="2 3">
    <name type="scientific">Paraburkholderia xenovorans (strain LB400)</name>
    <dbReference type="NCBI Taxonomy" id="266265"/>
    <lineage>
        <taxon>Bacteria</taxon>
        <taxon>Pseudomonadati</taxon>
        <taxon>Pseudomonadota</taxon>
        <taxon>Betaproteobacteria</taxon>
        <taxon>Burkholderiales</taxon>
        <taxon>Burkholderiaceae</taxon>
        <taxon>Paraburkholderia</taxon>
    </lineage>
</organism>
<dbReference type="STRING" id="266265.Bxe_A2857"/>
<dbReference type="PATRIC" id="fig|266265.5.peg.1634"/>
<accession>Q140X3</accession>
<keyword evidence="3" id="KW-1185">Reference proteome</keyword>
<feature type="transmembrane region" description="Helical" evidence="1">
    <location>
        <begin position="47"/>
        <end position="66"/>
    </location>
</feature>
<gene>
    <name evidence="2" type="ORF">Bxe_A2857</name>
</gene>
<feature type="transmembrane region" description="Helical" evidence="1">
    <location>
        <begin position="20"/>
        <end position="41"/>
    </location>
</feature>
<sequence>MKPASTEYAQQSRKLILRALVAYAGAIGVVAVALVISVSHGSGWRPALAGMPLYVILFGGVTYQLIKEFRVLKQQERDRPASNGSGD</sequence>
<keyword evidence="1" id="KW-0812">Transmembrane</keyword>
<evidence type="ECO:0000313" key="2">
    <source>
        <dbReference type="EMBL" id="ABE30116.1"/>
    </source>
</evidence>
<keyword evidence="1" id="KW-0472">Membrane</keyword>
<dbReference type="EMBL" id="CP000270">
    <property type="protein sequence ID" value="ABE30116.1"/>
    <property type="molecule type" value="Genomic_DNA"/>
</dbReference>
<dbReference type="KEGG" id="bxe:Bxe_A2857"/>
<dbReference type="eggNOG" id="ENOG50317ER">
    <property type="taxonomic scope" value="Bacteria"/>
</dbReference>
<dbReference type="KEGG" id="bxb:DR64_539"/>
<evidence type="ECO:0008006" key="4">
    <source>
        <dbReference type="Google" id="ProtNLM"/>
    </source>
</evidence>
<name>Q140X3_PARXL</name>
<evidence type="ECO:0000256" key="1">
    <source>
        <dbReference type="SAM" id="Phobius"/>
    </source>
</evidence>
<proteinExistence type="predicted"/>
<protein>
    <recommendedName>
        <fullName evidence="4">Transmembrane protein</fullName>
    </recommendedName>
</protein>
<keyword evidence="1" id="KW-1133">Transmembrane helix</keyword>
<evidence type="ECO:0000313" key="3">
    <source>
        <dbReference type="Proteomes" id="UP000001817"/>
    </source>
</evidence>
<dbReference type="AlphaFoldDB" id="Q140X3"/>
<dbReference type="Proteomes" id="UP000001817">
    <property type="component" value="Chromosome 1"/>
</dbReference>